<evidence type="ECO:0000313" key="3">
    <source>
        <dbReference type="Proteomes" id="UP001596024"/>
    </source>
</evidence>
<comment type="caution">
    <text evidence="2">The sequence shown here is derived from an EMBL/GenBank/DDBJ whole genome shotgun (WGS) entry which is preliminary data.</text>
</comment>
<dbReference type="Proteomes" id="UP001596024">
    <property type="component" value="Unassembled WGS sequence"/>
</dbReference>
<accession>A0ABV9NC63</accession>
<evidence type="ECO:0000256" key="1">
    <source>
        <dbReference type="SAM" id="MobiDB-lite"/>
    </source>
</evidence>
<keyword evidence="3" id="KW-1185">Reference proteome</keyword>
<protein>
    <submittedName>
        <fullName evidence="2">Uncharacterized protein</fullName>
    </submittedName>
</protein>
<sequence>MILWAIGAADRREGHEIFLQGLPAGPARDTYMDDARIGPRGRGQTRQRARPCRPVPFRASPLEILK</sequence>
<organism evidence="2 3">
    <name type="scientific">Glycocaulis abyssi</name>
    <dbReference type="NCBI Taxonomy" id="1433403"/>
    <lineage>
        <taxon>Bacteria</taxon>
        <taxon>Pseudomonadati</taxon>
        <taxon>Pseudomonadota</taxon>
        <taxon>Alphaproteobacteria</taxon>
        <taxon>Maricaulales</taxon>
        <taxon>Maricaulaceae</taxon>
        <taxon>Glycocaulis</taxon>
    </lineage>
</organism>
<reference evidence="3" key="1">
    <citation type="journal article" date="2019" name="Int. J. Syst. Evol. Microbiol.">
        <title>The Global Catalogue of Microorganisms (GCM) 10K type strain sequencing project: providing services to taxonomists for standard genome sequencing and annotation.</title>
        <authorList>
            <consortium name="The Broad Institute Genomics Platform"/>
            <consortium name="The Broad Institute Genome Sequencing Center for Infectious Disease"/>
            <person name="Wu L."/>
            <person name="Ma J."/>
        </authorList>
    </citation>
    <scope>NUCLEOTIDE SEQUENCE [LARGE SCALE GENOMIC DNA]</scope>
    <source>
        <strain evidence="3">CCUG 62981</strain>
    </source>
</reference>
<proteinExistence type="predicted"/>
<feature type="region of interest" description="Disordered" evidence="1">
    <location>
        <begin position="29"/>
        <end position="54"/>
    </location>
</feature>
<gene>
    <name evidence="2" type="ORF">ACFPB0_11780</name>
</gene>
<dbReference type="EMBL" id="JBHSGQ010000006">
    <property type="protein sequence ID" value="MFC4725972.1"/>
    <property type="molecule type" value="Genomic_DNA"/>
</dbReference>
<evidence type="ECO:0000313" key="2">
    <source>
        <dbReference type="EMBL" id="MFC4725972.1"/>
    </source>
</evidence>
<name>A0ABV9NC63_9PROT</name>